<dbReference type="Proteomes" id="UP000198771">
    <property type="component" value="Unassembled WGS sequence"/>
</dbReference>
<name>A0A1G6AZM0_9BACT</name>
<protein>
    <submittedName>
        <fullName evidence="1">Uncharacterized protein</fullName>
    </submittedName>
</protein>
<organism evidence="1 2">
    <name type="scientific">Desulfonatronum thiosulfatophilum</name>
    <dbReference type="NCBI Taxonomy" id="617002"/>
    <lineage>
        <taxon>Bacteria</taxon>
        <taxon>Pseudomonadati</taxon>
        <taxon>Thermodesulfobacteriota</taxon>
        <taxon>Desulfovibrionia</taxon>
        <taxon>Desulfovibrionales</taxon>
        <taxon>Desulfonatronaceae</taxon>
        <taxon>Desulfonatronum</taxon>
    </lineage>
</organism>
<gene>
    <name evidence="1" type="ORF">SAMN05660653_00682</name>
</gene>
<evidence type="ECO:0000313" key="2">
    <source>
        <dbReference type="Proteomes" id="UP000198771"/>
    </source>
</evidence>
<reference evidence="1 2" key="1">
    <citation type="submission" date="2016-10" db="EMBL/GenBank/DDBJ databases">
        <authorList>
            <person name="de Groot N.N."/>
        </authorList>
    </citation>
    <scope>NUCLEOTIDE SEQUENCE [LARGE SCALE GENOMIC DNA]</scope>
    <source>
        <strain evidence="1 2">ASO4-2</strain>
    </source>
</reference>
<keyword evidence="2" id="KW-1185">Reference proteome</keyword>
<dbReference type="STRING" id="617002.SAMN05660653_00682"/>
<proteinExistence type="predicted"/>
<accession>A0A1G6AZM0</accession>
<dbReference type="AlphaFoldDB" id="A0A1G6AZM0"/>
<sequence>MNKDDKLSLIIMRDDSPVRRYRFRTAWFRLFLCAQVLLLLSAFVGAYAGFTYWGQHLELVNANKALQEDIADKAIRLERLQNIQEILNTSDPGEIQALFSAVSKERQANAPVINLQDVFHSHDMQMAGVSNLQLSHVGDDLRIQFELNNLSDGTLSGSIQIYFVTQQANVIEARGDENELTFEIQRFRRVNSLLKLPSGMEFEAIFALRVVIGNDDGDVLFIQSYPVHNILTS</sequence>
<evidence type="ECO:0000313" key="1">
    <source>
        <dbReference type="EMBL" id="SDB13820.1"/>
    </source>
</evidence>
<dbReference type="EMBL" id="FMXO01000003">
    <property type="protein sequence ID" value="SDB13820.1"/>
    <property type="molecule type" value="Genomic_DNA"/>
</dbReference>